<dbReference type="Proteomes" id="UP001528411">
    <property type="component" value="Unassembled WGS sequence"/>
</dbReference>
<organism evidence="2 3">
    <name type="scientific">Psychrosphaera algicola</name>
    <dbReference type="NCBI Taxonomy" id="3023714"/>
    <lineage>
        <taxon>Bacteria</taxon>
        <taxon>Pseudomonadati</taxon>
        <taxon>Pseudomonadota</taxon>
        <taxon>Gammaproteobacteria</taxon>
        <taxon>Alteromonadales</taxon>
        <taxon>Pseudoalteromonadaceae</taxon>
        <taxon>Psychrosphaera</taxon>
    </lineage>
</organism>
<dbReference type="PANTHER" id="PTHR35849:SF1">
    <property type="entry name" value="INTERMEMBRANE PHOSPHOLIPID TRANSPORT SYSTEM BINDING PROTEIN MLAB"/>
    <property type="match status" value="1"/>
</dbReference>
<proteinExistence type="predicted"/>
<accession>A0ABT5FH32</accession>
<evidence type="ECO:0000259" key="1">
    <source>
        <dbReference type="PROSITE" id="PS50801"/>
    </source>
</evidence>
<dbReference type="PROSITE" id="PS50801">
    <property type="entry name" value="STAS"/>
    <property type="match status" value="1"/>
</dbReference>
<keyword evidence="3" id="KW-1185">Reference proteome</keyword>
<protein>
    <submittedName>
        <fullName evidence="2">STAS domain-containing protein</fullName>
    </submittedName>
</protein>
<dbReference type="Gene3D" id="3.30.750.24">
    <property type="entry name" value="STAS domain"/>
    <property type="match status" value="1"/>
</dbReference>
<feature type="domain" description="STAS" evidence="1">
    <location>
        <begin position="40"/>
        <end position="97"/>
    </location>
</feature>
<reference evidence="2 3" key="1">
    <citation type="submission" date="2023-01" db="EMBL/GenBank/DDBJ databases">
        <title>Psychrosphaera sp. nov., isolated from marine algae.</title>
        <authorList>
            <person name="Bayburt H."/>
            <person name="Choi B.J."/>
            <person name="Kim J.M."/>
            <person name="Choi D.G."/>
            <person name="Jeon C.O."/>
        </authorList>
    </citation>
    <scope>NUCLEOTIDE SEQUENCE [LARGE SCALE GENOMIC DNA]</scope>
    <source>
        <strain evidence="2 3">G1-22</strain>
    </source>
</reference>
<dbReference type="Pfam" id="PF01740">
    <property type="entry name" value="STAS"/>
    <property type="match status" value="1"/>
</dbReference>
<comment type="caution">
    <text evidence="2">The sequence shown here is derived from an EMBL/GenBank/DDBJ whole genome shotgun (WGS) entry which is preliminary data.</text>
</comment>
<dbReference type="SUPFAM" id="SSF52091">
    <property type="entry name" value="SpoIIaa-like"/>
    <property type="match status" value="1"/>
</dbReference>
<dbReference type="InterPro" id="IPR002645">
    <property type="entry name" value="STAS_dom"/>
</dbReference>
<sequence>MSVNVKRDKNKLLIDGELDRFNLSDDALYEFLAFDDRVEIDLEKVINIDTAGVAYLLKVVDHYQKLHKLVTICGGSEQLIALANISNVLELLPLHRN</sequence>
<dbReference type="PANTHER" id="PTHR35849">
    <property type="entry name" value="BLR2341 PROTEIN"/>
    <property type="match status" value="1"/>
</dbReference>
<evidence type="ECO:0000313" key="3">
    <source>
        <dbReference type="Proteomes" id="UP001528411"/>
    </source>
</evidence>
<gene>
    <name evidence="2" type="ORF">PN838_19295</name>
</gene>
<dbReference type="InterPro" id="IPR036513">
    <property type="entry name" value="STAS_dom_sf"/>
</dbReference>
<dbReference type="EMBL" id="JAQOMS010000002">
    <property type="protein sequence ID" value="MDC2890497.1"/>
    <property type="molecule type" value="Genomic_DNA"/>
</dbReference>
<dbReference type="InterPro" id="IPR052746">
    <property type="entry name" value="MlaB_ABC_Transporter"/>
</dbReference>
<dbReference type="RefSeq" id="WP_272181679.1">
    <property type="nucleotide sequence ID" value="NZ_JAQOMS010000002.1"/>
</dbReference>
<name>A0ABT5FH32_9GAMM</name>
<evidence type="ECO:0000313" key="2">
    <source>
        <dbReference type="EMBL" id="MDC2890497.1"/>
    </source>
</evidence>